<evidence type="ECO:0000313" key="2">
    <source>
        <dbReference type="Proteomes" id="UP001060012"/>
    </source>
</evidence>
<name>A0ABY5E5W3_9BACT</name>
<dbReference type="RefSeq" id="WP_254577295.1">
    <property type="nucleotide sequence ID" value="NZ_CP100595.1"/>
</dbReference>
<dbReference type="Proteomes" id="UP001060012">
    <property type="component" value="Chromosome"/>
</dbReference>
<reference evidence="1" key="1">
    <citation type="submission" date="2022-07" db="EMBL/GenBank/DDBJ databases">
        <title>Arcobacter roscoffensis sp. nov., a marine bacterium isolated from coastal seawater collected from Roscoff, France.</title>
        <authorList>
            <person name="Pascual J."/>
            <person name="Lepeaux C."/>
            <person name="Methner A."/>
            <person name="Overmann J."/>
        </authorList>
    </citation>
    <scope>NUCLEOTIDE SEQUENCE</scope>
    <source>
        <strain evidence="1">ARW1-2F2</strain>
    </source>
</reference>
<dbReference type="EMBL" id="CP100595">
    <property type="protein sequence ID" value="UTJ07116.1"/>
    <property type="molecule type" value="Genomic_DNA"/>
</dbReference>
<sequence>MKTNTFFISDASYCSLTKIAVIASLCPIRNIQKTLTLKNIDSVNKAETLAVLLSIKLAIKYKIKNAVFIYDNNSVDRLLIENIFQSSFDCIQLLWVKRDLIKSVDKLARDTFRELVFPVERTEKSLKNSIVNIFKQYDDNLKIKAAMKIANKKEYKVLETFLNNRYRLESLHEVKLKNTGLMKFVYQTLSDEKKKKFYSYLEKVVPKVKTTKQFKQYQKYEVLYTYIENIKEKVFLYNPFKNVKNTASIS</sequence>
<accession>A0ABY5E5W3</accession>
<keyword evidence="2" id="KW-1185">Reference proteome</keyword>
<evidence type="ECO:0008006" key="3">
    <source>
        <dbReference type="Google" id="ProtNLM"/>
    </source>
</evidence>
<proteinExistence type="predicted"/>
<protein>
    <recommendedName>
        <fullName evidence="3">RNase H type-1 domain-containing protein</fullName>
    </recommendedName>
</protein>
<gene>
    <name evidence="1" type="ORF">NJU99_03185</name>
</gene>
<evidence type="ECO:0000313" key="1">
    <source>
        <dbReference type="EMBL" id="UTJ07116.1"/>
    </source>
</evidence>
<organism evidence="1 2">
    <name type="scientific">Arcobacter roscoffensis</name>
    <dbReference type="NCBI Taxonomy" id="2961520"/>
    <lineage>
        <taxon>Bacteria</taxon>
        <taxon>Pseudomonadati</taxon>
        <taxon>Campylobacterota</taxon>
        <taxon>Epsilonproteobacteria</taxon>
        <taxon>Campylobacterales</taxon>
        <taxon>Arcobacteraceae</taxon>
        <taxon>Arcobacter</taxon>
    </lineage>
</organism>